<gene>
    <name evidence="1" type="primary">Dper\GL12901</name>
    <name evidence="1" type="ORF">Dper_GL12901</name>
</gene>
<evidence type="ECO:0000313" key="2">
    <source>
        <dbReference type="Proteomes" id="UP000008744"/>
    </source>
</evidence>
<sequence length="85" mass="9628">MNINTDMGTDTDTDTDMDTDTDTAMATLTGSLWIVQVPFFANECSVTELHHLKFQKDHLGFQLYQLHSVLHQPAFCDRREAINAP</sequence>
<evidence type="ECO:0000313" key="1">
    <source>
        <dbReference type="EMBL" id="EDW26593.1"/>
    </source>
</evidence>
<accession>B4GV56</accession>
<reference evidence="1 2" key="1">
    <citation type="journal article" date="2007" name="Nature">
        <title>Evolution of genes and genomes on the Drosophila phylogeny.</title>
        <authorList>
            <consortium name="Drosophila 12 Genomes Consortium"/>
            <person name="Clark A.G."/>
            <person name="Eisen M.B."/>
            <person name="Smith D.R."/>
            <person name="Bergman C.M."/>
            <person name="Oliver B."/>
            <person name="Markow T.A."/>
            <person name="Kaufman T.C."/>
            <person name="Kellis M."/>
            <person name="Gelbart W."/>
            <person name="Iyer V.N."/>
            <person name="Pollard D.A."/>
            <person name="Sackton T.B."/>
            <person name="Larracuente A.M."/>
            <person name="Singh N.D."/>
            <person name="Abad J.P."/>
            <person name="Abt D.N."/>
            <person name="Adryan B."/>
            <person name="Aguade M."/>
            <person name="Akashi H."/>
            <person name="Anderson W.W."/>
            <person name="Aquadro C.F."/>
            <person name="Ardell D.H."/>
            <person name="Arguello R."/>
            <person name="Artieri C.G."/>
            <person name="Barbash D.A."/>
            <person name="Barker D."/>
            <person name="Barsanti P."/>
            <person name="Batterham P."/>
            <person name="Batzoglou S."/>
            <person name="Begun D."/>
            <person name="Bhutkar A."/>
            <person name="Blanco E."/>
            <person name="Bosak S.A."/>
            <person name="Bradley R.K."/>
            <person name="Brand A.D."/>
            <person name="Brent M.R."/>
            <person name="Brooks A.N."/>
            <person name="Brown R.H."/>
            <person name="Butlin R.K."/>
            <person name="Caggese C."/>
            <person name="Calvi B.R."/>
            <person name="Bernardo de Carvalho A."/>
            <person name="Caspi A."/>
            <person name="Castrezana S."/>
            <person name="Celniker S.E."/>
            <person name="Chang J.L."/>
            <person name="Chapple C."/>
            <person name="Chatterji S."/>
            <person name="Chinwalla A."/>
            <person name="Civetta A."/>
            <person name="Clifton S.W."/>
            <person name="Comeron J.M."/>
            <person name="Costello J.C."/>
            <person name="Coyne J.A."/>
            <person name="Daub J."/>
            <person name="David R.G."/>
            <person name="Delcher A.L."/>
            <person name="Delehaunty K."/>
            <person name="Do C.B."/>
            <person name="Ebling H."/>
            <person name="Edwards K."/>
            <person name="Eickbush T."/>
            <person name="Evans J.D."/>
            <person name="Filipski A."/>
            <person name="Findeiss S."/>
            <person name="Freyhult E."/>
            <person name="Fulton L."/>
            <person name="Fulton R."/>
            <person name="Garcia A.C."/>
            <person name="Gardiner A."/>
            <person name="Garfield D.A."/>
            <person name="Garvin B.E."/>
            <person name="Gibson G."/>
            <person name="Gilbert D."/>
            <person name="Gnerre S."/>
            <person name="Godfrey J."/>
            <person name="Good R."/>
            <person name="Gotea V."/>
            <person name="Gravely B."/>
            <person name="Greenberg A.J."/>
            <person name="Griffiths-Jones S."/>
            <person name="Gross S."/>
            <person name="Guigo R."/>
            <person name="Gustafson E.A."/>
            <person name="Haerty W."/>
            <person name="Hahn M.W."/>
            <person name="Halligan D.L."/>
            <person name="Halpern A.L."/>
            <person name="Halter G.M."/>
            <person name="Han M.V."/>
            <person name="Heger A."/>
            <person name="Hillier L."/>
            <person name="Hinrichs A.S."/>
            <person name="Holmes I."/>
            <person name="Hoskins R.A."/>
            <person name="Hubisz M.J."/>
            <person name="Hultmark D."/>
            <person name="Huntley M.A."/>
            <person name="Jaffe D.B."/>
            <person name="Jagadeeshan S."/>
            <person name="Jeck W.R."/>
            <person name="Johnson J."/>
            <person name="Jones C.D."/>
            <person name="Jordan W.C."/>
            <person name="Karpen G.H."/>
            <person name="Kataoka E."/>
            <person name="Keightley P.D."/>
            <person name="Kheradpour P."/>
            <person name="Kirkness E.F."/>
            <person name="Koerich L.B."/>
            <person name="Kristiansen K."/>
            <person name="Kudrna D."/>
            <person name="Kulathinal R.J."/>
            <person name="Kumar S."/>
            <person name="Kwok R."/>
            <person name="Lander E."/>
            <person name="Langley C.H."/>
            <person name="Lapoint R."/>
            <person name="Lazzaro B.P."/>
            <person name="Lee S.J."/>
            <person name="Levesque L."/>
            <person name="Li R."/>
            <person name="Lin C.F."/>
            <person name="Lin M.F."/>
            <person name="Lindblad-Toh K."/>
            <person name="Llopart A."/>
            <person name="Long M."/>
            <person name="Low L."/>
            <person name="Lozovsky E."/>
            <person name="Lu J."/>
            <person name="Luo M."/>
            <person name="Machado C.A."/>
            <person name="Makalowski W."/>
            <person name="Marzo M."/>
            <person name="Matsuda M."/>
            <person name="Matzkin L."/>
            <person name="McAllister B."/>
            <person name="McBride C.S."/>
            <person name="McKernan B."/>
            <person name="McKernan K."/>
            <person name="Mendez-Lago M."/>
            <person name="Minx P."/>
            <person name="Mollenhauer M.U."/>
            <person name="Montooth K."/>
            <person name="Mount S.M."/>
            <person name="Mu X."/>
            <person name="Myers E."/>
            <person name="Negre B."/>
            <person name="Newfeld S."/>
            <person name="Nielsen R."/>
            <person name="Noor M.A."/>
            <person name="O'Grady P."/>
            <person name="Pachter L."/>
            <person name="Papaceit M."/>
            <person name="Parisi M.J."/>
            <person name="Parisi M."/>
            <person name="Parts L."/>
            <person name="Pedersen J.S."/>
            <person name="Pesole G."/>
            <person name="Phillippy A.M."/>
            <person name="Ponting C.P."/>
            <person name="Pop M."/>
            <person name="Porcelli D."/>
            <person name="Powell J.R."/>
            <person name="Prohaska S."/>
            <person name="Pruitt K."/>
            <person name="Puig M."/>
            <person name="Quesneville H."/>
            <person name="Ram K.R."/>
            <person name="Rand D."/>
            <person name="Rasmussen M.D."/>
            <person name="Reed L.K."/>
            <person name="Reenan R."/>
            <person name="Reily A."/>
            <person name="Remington K.A."/>
            <person name="Rieger T.T."/>
            <person name="Ritchie M.G."/>
            <person name="Robin C."/>
            <person name="Rogers Y.H."/>
            <person name="Rohde C."/>
            <person name="Rozas J."/>
            <person name="Rubenfield M.J."/>
            <person name="Ruiz A."/>
            <person name="Russo S."/>
            <person name="Salzberg S.L."/>
            <person name="Sanchez-Gracia A."/>
            <person name="Saranga D.J."/>
            <person name="Sato H."/>
            <person name="Schaeffer S.W."/>
            <person name="Schatz M.C."/>
            <person name="Schlenke T."/>
            <person name="Schwartz R."/>
            <person name="Segarra C."/>
            <person name="Singh R.S."/>
            <person name="Sirot L."/>
            <person name="Sirota M."/>
            <person name="Sisneros N.B."/>
            <person name="Smith C.D."/>
            <person name="Smith T.F."/>
            <person name="Spieth J."/>
            <person name="Stage D.E."/>
            <person name="Stark A."/>
            <person name="Stephan W."/>
            <person name="Strausberg R.L."/>
            <person name="Strempel S."/>
            <person name="Sturgill D."/>
            <person name="Sutton G."/>
            <person name="Sutton G.G."/>
            <person name="Tao W."/>
            <person name="Teichmann S."/>
            <person name="Tobari Y.N."/>
            <person name="Tomimura Y."/>
            <person name="Tsolas J.M."/>
            <person name="Valente V.L."/>
            <person name="Venter E."/>
            <person name="Venter J.C."/>
            <person name="Vicario S."/>
            <person name="Vieira F.G."/>
            <person name="Vilella A.J."/>
            <person name="Villasante A."/>
            <person name="Walenz B."/>
            <person name="Wang J."/>
            <person name="Wasserman M."/>
            <person name="Watts T."/>
            <person name="Wilson D."/>
            <person name="Wilson R.K."/>
            <person name="Wing R.A."/>
            <person name="Wolfner M.F."/>
            <person name="Wong A."/>
            <person name="Wong G.K."/>
            <person name="Wu C.I."/>
            <person name="Wu G."/>
            <person name="Yamamoto D."/>
            <person name="Yang H.P."/>
            <person name="Yang S.P."/>
            <person name="Yorke J.A."/>
            <person name="Yoshida K."/>
            <person name="Zdobnov E."/>
            <person name="Zhang P."/>
            <person name="Zhang Y."/>
            <person name="Zimin A.V."/>
            <person name="Baldwin J."/>
            <person name="Abdouelleil A."/>
            <person name="Abdulkadir J."/>
            <person name="Abebe A."/>
            <person name="Abera B."/>
            <person name="Abreu J."/>
            <person name="Acer S.C."/>
            <person name="Aftuck L."/>
            <person name="Alexander A."/>
            <person name="An P."/>
            <person name="Anderson E."/>
            <person name="Anderson S."/>
            <person name="Arachi H."/>
            <person name="Azer M."/>
            <person name="Bachantsang P."/>
            <person name="Barry A."/>
            <person name="Bayul T."/>
            <person name="Berlin A."/>
            <person name="Bessette D."/>
            <person name="Bloom T."/>
            <person name="Blye J."/>
            <person name="Boguslavskiy L."/>
            <person name="Bonnet C."/>
            <person name="Boukhgalter B."/>
            <person name="Bourzgui I."/>
            <person name="Brown A."/>
            <person name="Cahill P."/>
            <person name="Channer S."/>
            <person name="Cheshatsang Y."/>
            <person name="Chuda L."/>
            <person name="Citroen M."/>
            <person name="Collymore A."/>
            <person name="Cooke P."/>
            <person name="Costello M."/>
            <person name="D'Aco K."/>
            <person name="Daza R."/>
            <person name="De Haan G."/>
            <person name="DeGray S."/>
            <person name="DeMaso C."/>
            <person name="Dhargay N."/>
            <person name="Dooley K."/>
            <person name="Dooley E."/>
            <person name="Doricent M."/>
            <person name="Dorje P."/>
            <person name="Dorjee K."/>
            <person name="Dupes A."/>
            <person name="Elong R."/>
            <person name="Falk J."/>
            <person name="Farina A."/>
            <person name="Faro S."/>
            <person name="Ferguson D."/>
            <person name="Fisher S."/>
            <person name="Foley C.D."/>
            <person name="Franke A."/>
            <person name="Friedrich D."/>
            <person name="Gadbois L."/>
            <person name="Gearin G."/>
            <person name="Gearin C.R."/>
            <person name="Giannoukos G."/>
            <person name="Goode T."/>
            <person name="Graham J."/>
            <person name="Grandbois E."/>
            <person name="Grewal S."/>
            <person name="Gyaltsen K."/>
            <person name="Hafez N."/>
            <person name="Hagos B."/>
            <person name="Hall J."/>
            <person name="Henson C."/>
            <person name="Hollinger A."/>
            <person name="Honan T."/>
            <person name="Huard M.D."/>
            <person name="Hughes L."/>
            <person name="Hurhula B."/>
            <person name="Husby M.E."/>
            <person name="Kamat A."/>
            <person name="Kanga B."/>
            <person name="Kashin S."/>
            <person name="Khazanovich D."/>
            <person name="Kisner P."/>
            <person name="Lance K."/>
            <person name="Lara M."/>
            <person name="Lee W."/>
            <person name="Lennon N."/>
            <person name="Letendre F."/>
            <person name="LeVine R."/>
            <person name="Lipovsky A."/>
            <person name="Liu X."/>
            <person name="Liu J."/>
            <person name="Liu S."/>
            <person name="Lokyitsang T."/>
            <person name="Lokyitsang Y."/>
            <person name="Lubonja R."/>
            <person name="Lui A."/>
            <person name="MacDonald P."/>
            <person name="Magnisalis V."/>
            <person name="Maru K."/>
            <person name="Matthews C."/>
            <person name="McCusker W."/>
            <person name="McDonough S."/>
            <person name="Mehta T."/>
            <person name="Meldrim J."/>
            <person name="Meneus L."/>
            <person name="Mihai O."/>
            <person name="Mihalev A."/>
            <person name="Mihova T."/>
            <person name="Mittelman R."/>
            <person name="Mlenga V."/>
            <person name="Montmayeur A."/>
            <person name="Mulrain L."/>
            <person name="Navidi A."/>
            <person name="Naylor J."/>
            <person name="Negash T."/>
            <person name="Nguyen T."/>
            <person name="Nguyen N."/>
            <person name="Nicol R."/>
            <person name="Norbu C."/>
            <person name="Norbu N."/>
            <person name="Novod N."/>
            <person name="O'Neill B."/>
            <person name="Osman S."/>
            <person name="Markiewicz E."/>
            <person name="Oyono O.L."/>
            <person name="Patti C."/>
            <person name="Phunkhang P."/>
            <person name="Pierre F."/>
            <person name="Priest M."/>
            <person name="Raghuraman S."/>
            <person name="Rege F."/>
            <person name="Reyes R."/>
            <person name="Rise C."/>
            <person name="Rogov P."/>
            <person name="Ross K."/>
            <person name="Ryan E."/>
            <person name="Settipalli S."/>
            <person name="Shea T."/>
            <person name="Sherpa N."/>
            <person name="Shi L."/>
            <person name="Shih D."/>
            <person name="Sparrow T."/>
            <person name="Spaulding J."/>
            <person name="Stalker J."/>
            <person name="Stange-Thomann N."/>
            <person name="Stavropoulos S."/>
            <person name="Stone C."/>
            <person name="Strader C."/>
            <person name="Tesfaye S."/>
            <person name="Thomson T."/>
            <person name="Thoulutsang Y."/>
            <person name="Thoulutsang D."/>
            <person name="Topham K."/>
            <person name="Topping I."/>
            <person name="Tsamla T."/>
            <person name="Vassiliev H."/>
            <person name="Vo A."/>
            <person name="Wangchuk T."/>
            <person name="Wangdi T."/>
            <person name="Weiand M."/>
            <person name="Wilkinson J."/>
            <person name="Wilson A."/>
            <person name="Yadav S."/>
            <person name="Young G."/>
            <person name="Yu Q."/>
            <person name="Zembek L."/>
            <person name="Zhong D."/>
            <person name="Zimmer A."/>
            <person name="Zwirko Z."/>
            <person name="Jaffe D.B."/>
            <person name="Alvarez P."/>
            <person name="Brockman W."/>
            <person name="Butler J."/>
            <person name="Chin C."/>
            <person name="Gnerre S."/>
            <person name="Grabherr M."/>
            <person name="Kleber M."/>
            <person name="Mauceli E."/>
            <person name="MacCallum I."/>
        </authorList>
    </citation>
    <scope>NUCLEOTIDE SEQUENCE [LARGE SCALE GENOMIC DNA]</scope>
    <source>
        <strain evidence="2">MSH-3 / Tucson 14011-0111.49</strain>
    </source>
</reference>
<protein>
    <submittedName>
        <fullName evidence="1">GL12901</fullName>
    </submittedName>
</protein>
<dbReference type="HOGENOM" id="CLU_2545018_0_0_1"/>
<dbReference type="OMA" id="FFANECS"/>
<dbReference type="EMBL" id="CH479192">
    <property type="protein sequence ID" value="EDW26593.1"/>
    <property type="molecule type" value="Genomic_DNA"/>
</dbReference>
<name>B4GV56_DROPE</name>
<proteinExistence type="predicted"/>
<dbReference type="Proteomes" id="UP000008744">
    <property type="component" value="Unassembled WGS sequence"/>
</dbReference>
<keyword evidence="2" id="KW-1185">Reference proteome</keyword>
<organism evidence="2">
    <name type="scientific">Drosophila persimilis</name>
    <name type="common">Fruit fly</name>
    <dbReference type="NCBI Taxonomy" id="7234"/>
    <lineage>
        <taxon>Eukaryota</taxon>
        <taxon>Metazoa</taxon>
        <taxon>Ecdysozoa</taxon>
        <taxon>Arthropoda</taxon>
        <taxon>Hexapoda</taxon>
        <taxon>Insecta</taxon>
        <taxon>Pterygota</taxon>
        <taxon>Neoptera</taxon>
        <taxon>Endopterygota</taxon>
        <taxon>Diptera</taxon>
        <taxon>Brachycera</taxon>
        <taxon>Muscomorpha</taxon>
        <taxon>Ephydroidea</taxon>
        <taxon>Drosophilidae</taxon>
        <taxon>Drosophila</taxon>
        <taxon>Sophophora</taxon>
    </lineage>
</organism>
<dbReference type="AlphaFoldDB" id="B4GV56"/>